<evidence type="ECO:0000256" key="2">
    <source>
        <dbReference type="SAM" id="MobiDB-lite"/>
    </source>
</evidence>
<feature type="region of interest" description="Disordered" evidence="2">
    <location>
        <begin position="713"/>
        <end position="740"/>
    </location>
</feature>
<proteinExistence type="predicted"/>
<gene>
    <name evidence="5" type="ORF">KFE25_012343</name>
</gene>
<organism evidence="5 6">
    <name type="scientific">Diacronema lutheri</name>
    <name type="common">Unicellular marine alga</name>
    <name type="synonym">Monochrysis lutheri</name>
    <dbReference type="NCBI Taxonomy" id="2081491"/>
    <lineage>
        <taxon>Eukaryota</taxon>
        <taxon>Haptista</taxon>
        <taxon>Haptophyta</taxon>
        <taxon>Pavlovophyceae</taxon>
        <taxon>Pavlovales</taxon>
        <taxon>Pavlovaceae</taxon>
        <taxon>Diacronema</taxon>
    </lineage>
</organism>
<dbReference type="AlphaFoldDB" id="A0A8J5XT67"/>
<feature type="signal peptide" evidence="3">
    <location>
        <begin position="1"/>
        <end position="35"/>
    </location>
</feature>
<accession>A0A8J5XT67</accession>
<keyword evidence="1" id="KW-0863">Zinc-finger</keyword>
<dbReference type="Proteomes" id="UP000751190">
    <property type="component" value="Unassembled WGS sequence"/>
</dbReference>
<keyword evidence="6" id="KW-1185">Reference proteome</keyword>
<dbReference type="InterPro" id="IPR001841">
    <property type="entry name" value="Znf_RING"/>
</dbReference>
<keyword evidence="1" id="KW-0862">Zinc</keyword>
<dbReference type="OrthoDB" id="8062037at2759"/>
<dbReference type="Gene3D" id="3.10.310.50">
    <property type="match status" value="1"/>
</dbReference>
<keyword evidence="3" id="KW-0732">Signal</keyword>
<protein>
    <recommendedName>
        <fullName evidence="4">RING-type domain-containing protein</fullName>
    </recommendedName>
</protein>
<sequence>MARRAAVGRAHSAPRAPAVVALAATLALLGSAARATPSELLQGAFDAASAPSSAAATTAGGGRVARVGERLLPDPTDPANSAACRIGRPAAICDPDGVLGHSGAARAAAAIEAIRARVRMRCAPAGARVGGGADVASGGGADDATADLVAPEIAIAVVATSSRPADGTGTGASAAFGDAEALRAASDVLAGWRVGARTCANGIALVLAVDERRIALRTGAGARAALGDAESAEIVAAMRPALRREAYAEAVLVAIERIGDALARAPGADAARALPRAWRAAAAAFLAAGGDGADGGGGSGGGLGGARGGGARGWRAPAGAAAAAAGLWTWAESARISRFHHTARRIERALLTSTPSAAFGADAPDRAALVVADGVASRTRRSGRPMAAPLVAAPQPTAARSASAAARAPLGCDVCLRAPPHIAASELGGPGDAGGATLRCGHRVCYACRWRFAPPPPPHAADAGWRLAVGGAVCPVCALAATRRSERAAGLLPAPPDDDEYVRAYGGRQAEAASAAIARAADGDDGALGRRGGALRWGSGVRGSKGGAPTRARSIALPPAPRALATVAPRARAAAPPLTRVRADGAAAGGAGALARRVSAEDEALWLLRMRSLGASLCAPRWARDGAQLSASPRVSWLSHQSRALLAAEPAVLRPPPLPPLGPADGGAWTPAQTRVGQSAIAVWQDVRRHARAARGSARGAWNADDDGWARVPEAPAFGGGGAADDDGARGGGGGAAGSW</sequence>
<dbReference type="EMBL" id="JAGTXO010000011">
    <property type="protein sequence ID" value="KAG8464980.1"/>
    <property type="molecule type" value="Genomic_DNA"/>
</dbReference>
<evidence type="ECO:0000256" key="1">
    <source>
        <dbReference type="PROSITE-ProRule" id="PRU00175"/>
    </source>
</evidence>
<dbReference type="InterPro" id="IPR007621">
    <property type="entry name" value="TPM_dom"/>
</dbReference>
<dbReference type="PROSITE" id="PS50089">
    <property type="entry name" value="ZF_RING_2"/>
    <property type="match status" value="1"/>
</dbReference>
<feature type="domain" description="RING-type" evidence="4">
    <location>
        <begin position="412"/>
        <end position="477"/>
    </location>
</feature>
<dbReference type="PANTHER" id="PTHR33748:SF5">
    <property type="entry name" value="GROUND-LIKE DOMAIN-CONTAINING PROTEIN"/>
    <property type="match status" value="1"/>
</dbReference>
<feature type="chain" id="PRO_5035273152" description="RING-type domain-containing protein" evidence="3">
    <location>
        <begin position="36"/>
        <end position="740"/>
    </location>
</feature>
<dbReference type="GO" id="GO:0016020">
    <property type="term" value="C:membrane"/>
    <property type="evidence" value="ECO:0007669"/>
    <property type="project" value="TreeGrafter"/>
</dbReference>
<evidence type="ECO:0000313" key="5">
    <source>
        <dbReference type="EMBL" id="KAG8464980.1"/>
    </source>
</evidence>
<dbReference type="PANTHER" id="PTHR33748">
    <property type="entry name" value="PROTEIN CBG04600"/>
    <property type="match status" value="1"/>
</dbReference>
<comment type="caution">
    <text evidence="5">The sequence shown here is derived from an EMBL/GenBank/DDBJ whole genome shotgun (WGS) entry which is preliminary data.</text>
</comment>
<name>A0A8J5XT67_DIALT</name>
<evidence type="ECO:0000313" key="6">
    <source>
        <dbReference type="Proteomes" id="UP000751190"/>
    </source>
</evidence>
<dbReference type="Pfam" id="PF04536">
    <property type="entry name" value="TPM_phosphatase"/>
    <property type="match status" value="1"/>
</dbReference>
<keyword evidence="1" id="KW-0479">Metal-binding</keyword>
<evidence type="ECO:0000256" key="3">
    <source>
        <dbReference type="SAM" id="SignalP"/>
    </source>
</evidence>
<evidence type="ECO:0000259" key="4">
    <source>
        <dbReference type="PROSITE" id="PS50089"/>
    </source>
</evidence>
<reference evidence="5" key="1">
    <citation type="submission" date="2021-05" db="EMBL/GenBank/DDBJ databases">
        <title>The genome of the haptophyte Pavlova lutheri (Diacronema luteri, Pavlovales) - a model for lipid biosynthesis in eukaryotic algae.</title>
        <authorList>
            <person name="Hulatt C.J."/>
            <person name="Posewitz M.C."/>
        </authorList>
    </citation>
    <scope>NUCLEOTIDE SEQUENCE</scope>
    <source>
        <strain evidence="5">NIVA-4/92</strain>
    </source>
</reference>
<feature type="compositionally biased region" description="Gly residues" evidence="2">
    <location>
        <begin position="730"/>
        <end position="740"/>
    </location>
</feature>
<dbReference type="GO" id="GO:0008270">
    <property type="term" value="F:zinc ion binding"/>
    <property type="evidence" value="ECO:0007669"/>
    <property type="project" value="UniProtKB-KW"/>
</dbReference>